<keyword evidence="3" id="KW-0813">Transport</keyword>
<dbReference type="SUPFAM" id="SSF144083">
    <property type="entry name" value="Magnesium transport protein CorA, transmembrane region"/>
    <property type="match status" value="1"/>
</dbReference>
<dbReference type="PANTHER" id="PTHR46494:SF1">
    <property type="entry name" value="CORA FAMILY METAL ION TRANSPORTER (EUROFUNG)"/>
    <property type="match status" value="1"/>
</dbReference>
<keyword evidence="4" id="KW-1003">Cell membrane</keyword>
<evidence type="ECO:0000256" key="1">
    <source>
        <dbReference type="ARBA" id="ARBA00004651"/>
    </source>
</evidence>
<keyword evidence="8" id="KW-0406">Ion transport</keyword>
<dbReference type="Proteomes" id="UP000199052">
    <property type="component" value="Unassembled WGS sequence"/>
</dbReference>
<proteinExistence type="inferred from homology"/>
<reference evidence="13 16" key="2">
    <citation type="submission" date="2020-07" db="EMBL/GenBank/DDBJ databases">
        <title>Sequencing the genomes of 1000 actinobacteria strains.</title>
        <authorList>
            <person name="Klenk H.-P."/>
        </authorList>
    </citation>
    <scope>NUCLEOTIDE SEQUENCE [LARGE SCALE GENOMIC DNA]</scope>
    <source>
        <strain evidence="13 16">DSM 45117</strain>
    </source>
</reference>
<evidence type="ECO:0000313" key="14">
    <source>
        <dbReference type="EMBL" id="SFH30530.1"/>
    </source>
</evidence>
<dbReference type="GO" id="GO:0015087">
    <property type="term" value="F:cobalt ion transmembrane transporter activity"/>
    <property type="evidence" value="ECO:0007669"/>
    <property type="project" value="TreeGrafter"/>
</dbReference>
<evidence type="ECO:0000256" key="3">
    <source>
        <dbReference type="ARBA" id="ARBA00022448"/>
    </source>
</evidence>
<dbReference type="InterPro" id="IPR002523">
    <property type="entry name" value="MgTranspt_CorA/ZnTranspt_ZntB"/>
</dbReference>
<keyword evidence="7 12" id="KW-1133">Transmembrane helix</keyword>
<dbReference type="GO" id="GO:0005886">
    <property type="term" value="C:plasma membrane"/>
    <property type="evidence" value="ECO:0007669"/>
    <property type="project" value="UniProtKB-SubCell"/>
</dbReference>
<keyword evidence="6" id="KW-0460">Magnesium</keyword>
<comment type="catalytic activity">
    <reaction evidence="10">
        <text>Mg(2+)(in) = Mg(2+)(out)</text>
        <dbReference type="Rhea" id="RHEA:29827"/>
        <dbReference type="ChEBI" id="CHEBI:18420"/>
    </reaction>
</comment>
<dbReference type="RefSeq" id="WP_175542713.1">
    <property type="nucleotide sequence ID" value="NZ_FOOI01000015.1"/>
</dbReference>
<dbReference type="GO" id="GO:0050897">
    <property type="term" value="F:cobalt ion binding"/>
    <property type="evidence" value="ECO:0007669"/>
    <property type="project" value="TreeGrafter"/>
</dbReference>
<name>A0A1I2YYJ9_9ACTN</name>
<gene>
    <name evidence="13" type="ORF">FHR37_000617</name>
    <name evidence="14" type="ORF">SAMN05421678_11584</name>
</gene>
<evidence type="ECO:0000256" key="7">
    <source>
        <dbReference type="ARBA" id="ARBA00022989"/>
    </source>
</evidence>
<dbReference type="SUPFAM" id="SSF143865">
    <property type="entry name" value="CorA soluble domain-like"/>
    <property type="match status" value="1"/>
</dbReference>
<dbReference type="InterPro" id="IPR045861">
    <property type="entry name" value="CorA_cytoplasmic_dom"/>
</dbReference>
<dbReference type="CDD" id="cd12830">
    <property type="entry name" value="MtCorA-like"/>
    <property type="match status" value="1"/>
</dbReference>
<comment type="function">
    <text evidence="11">Mediates influx of magnesium ions. Alternates between open and closed states. Activated by low cytoplasmic Mg(2+) levels. Inactive when cytoplasmic Mg(2+) levels are high.</text>
</comment>
<evidence type="ECO:0000256" key="12">
    <source>
        <dbReference type="SAM" id="Phobius"/>
    </source>
</evidence>
<evidence type="ECO:0000256" key="10">
    <source>
        <dbReference type="ARBA" id="ARBA00034269"/>
    </source>
</evidence>
<reference evidence="14 15" key="1">
    <citation type="submission" date="2016-10" db="EMBL/GenBank/DDBJ databases">
        <authorList>
            <person name="de Groot N.N."/>
        </authorList>
    </citation>
    <scope>NUCLEOTIDE SEQUENCE [LARGE SCALE GENOMIC DNA]</scope>
    <source>
        <strain evidence="14 15">CPCC 202808</strain>
    </source>
</reference>
<evidence type="ECO:0000256" key="6">
    <source>
        <dbReference type="ARBA" id="ARBA00022842"/>
    </source>
</evidence>
<dbReference type="FunFam" id="1.20.58.340:FF:000004">
    <property type="entry name" value="Magnesium transport protein CorA"/>
    <property type="match status" value="1"/>
</dbReference>
<dbReference type="Proteomes" id="UP000533017">
    <property type="component" value="Unassembled WGS sequence"/>
</dbReference>
<evidence type="ECO:0000256" key="11">
    <source>
        <dbReference type="ARBA" id="ARBA00045497"/>
    </source>
</evidence>
<dbReference type="InterPro" id="IPR045863">
    <property type="entry name" value="CorA_TM1_TM2"/>
</dbReference>
<evidence type="ECO:0000256" key="2">
    <source>
        <dbReference type="ARBA" id="ARBA00009765"/>
    </source>
</evidence>
<dbReference type="GO" id="GO:0015095">
    <property type="term" value="F:magnesium ion transmembrane transporter activity"/>
    <property type="evidence" value="ECO:0007669"/>
    <property type="project" value="TreeGrafter"/>
</dbReference>
<dbReference type="EMBL" id="JACBZA010000001">
    <property type="protein sequence ID" value="NYH81766.1"/>
    <property type="molecule type" value="Genomic_DNA"/>
</dbReference>
<comment type="similarity">
    <text evidence="2">Belongs to the CorA metal ion transporter (MIT) (TC 1.A.35) family.</text>
</comment>
<evidence type="ECO:0000256" key="4">
    <source>
        <dbReference type="ARBA" id="ARBA00022475"/>
    </source>
</evidence>
<dbReference type="Gene3D" id="3.30.460.20">
    <property type="entry name" value="CorA soluble domain-like"/>
    <property type="match status" value="1"/>
</dbReference>
<evidence type="ECO:0000313" key="15">
    <source>
        <dbReference type="Proteomes" id="UP000199052"/>
    </source>
</evidence>
<evidence type="ECO:0000313" key="16">
    <source>
        <dbReference type="Proteomes" id="UP000533017"/>
    </source>
</evidence>
<protein>
    <submittedName>
        <fullName evidence="14">Magnesium transporter</fullName>
    </submittedName>
</protein>
<dbReference type="AlphaFoldDB" id="A0A1I2YYJ9"/>
<keyword evidence="9 12" id="KW-0472">Membrane</keyword>
<dbReference type="PANTHER" id="PTHR46494">
    <property type="entry name" value="CORA FAMILY METAL ION TRANSPORTER (EUROFUNG)"/>
    <property type="match status" value="1"/>
</dbReference>
<comment type="subcellular location">
    <subcellularLocation>
        <location evidence="1">Cell membrane</location>
        <topology evidence="1">Multi-pass membrane protein</topology>
    </subcellularLocation>
</comment>
<dbReference type="Gene3D" id="1.20.58.340">
    <property type="entry name" value="Magnesium transport protein CorA, transmembrane region"/>
    <property type="match status" value="2"/>
</dbReference>
<dbReference type="Pfam" id="PF01544">
    <property type="entry name" value="CorA"/>
    <property type="match status" value="1"/>
</dbReference>
<evidence type="ECO:0000313" key="13">
    <source>
        <dbReference type="EMBL" id="NYH81766.1"/>
    </source>
</evidence>
<sequence>MALPGVREHRNAVLGGRRASAMMRAIRRRPDSHLNGHQTSPRTDSVRTAVVDWAFYRDGRRQDDLGSYTEAVDRARSGGGFVWIGLFEPTGDQLAGIAEEFDLHALAVEDAVTAHQRPKLERYGDSLFAVFKTVRYCPHEEFTASSEVVETGELMVFVGPEFVVTVRHGDHSELGRVRRQLQDNPDHLRHGPSAVLHAVADRVVDDYLTVVDQLQDDIDELEISIFSARGARNVERVYQLKREVLELKRAVAPLAGPLRQLAERPVRLVAPEIREYFRDVEDHLARVREQVSAFDELLTSILQAGLAQLTVAENEDMRKISAWVAILAVPTMIAGIYGMNFDYMPETQWRYSYYILLVLIVTICFGLHRYFKRNGWL</sequence>
<evidence type="ECO:0000256" key="5">
    <source>
        <dbReference type="ARBA" id="ARBA00022692"/>
    </source>
</evidence>
<keyword evidence="5 12" id="KW-0812">Transmembrane</keyword>
<evidence type="ECO:0000256" key="8">
    <source>
        <dbReference type="ARBA" id="ARBA00023065"/>
    </source>
</evidence>
<feature type="transmembrane region" description="Helical" evidence="12">
    <location>
        <begin position="320"/>
        <end position="339"/>
    </location>
</feature>
<keyword evidence="16" id="KW-1185">Reference proteome</keyword>
<organism evidence="14 15">
    <name type="scientific">Actinopolymorpha cephalotaxi</name>
    <dbReference type="NCBI Taxonomy" id="504797"/>
    <lineage>
        <taxon>Bacteria</taxon>
        <taxon>Bacillati</taxon>
        <taxon>Actinomycetota</taxon>
        <taxon>Actinomycetes</taxon>
        <taxon>Propionibacteriales</taxon>
        <taxon>Actinopolymorphaceae</taxon>
        <taxon>Actinopolymorpha</taxon>
    </lineage>
</organism>
<accession>A0A1I2YYJ9</accession>
<evidence type="ECO:0000256" key="9">
    <source>
        <dbReference type="ARBA" id="ARBA00023136"/>
    </source>
</evidence>
<feature type="transmembrane region" description="Helical" evidence="12">
    <location>
        <begin position="351"/>
        <end position="371"/>
    </location>
</feature>
<dbReference type="GO" id="GO:0000287">
    <property type="term" value="F:magnesium ion binding"/>
    <property type="evidence" value="ECO:0007669"/>
    <property type="project" value="TreeGrafter"/>
</dbReference>
<dbReference type="EMBL" id="FOOI01000015">
    <property type="protein sequence ID" value="SFH30530.1"/>
    <property type="molecule type" value="Genomic_DNA"/>
</dbReference>